<sequence length="74" mass="7325">MAVADGTAPTGAGTGAGAGESPESEVESVVLDLAALPPEDIEALPDSVLGALLRRVYDSCAEGNPFVTGHSESV</sequence>
<evidence type="ECO:0000256" key="1">
    <source>
        <dbReference type="SAM" id="MobiDB-lite"/>
    </source>
</evidence>
<dbReference type="NCBIfam" id="TIGR04268">
    <property type="entry name" value="FxSxx-COOH"/>
    <property type="match status" value="1"/>
</dbReference>
<accession>A0AAU2A7D5</accession>
<proteinExistence type="predicted"/>
<dbReference type="InterPro" id="IPR026334">
    <property type="entry name" value="FxSxx-COOH"/>
</dbReference>
<feature type="region of interest" description="Disordered" evidence="1">
    <location>
        <begin position="1"/>
        <end position="26"/>
    </location>
</feature>
<reference evidence="2" key="1">
    <citation type="submission" date="2022-10" db="EMBL/GenBank/DDBJ databases">
        <title>The complete genomes of actinobacterial strains from the NBC collection.</title>
        <authorList>
            <person name="Joergensen T.S."/>
            <person name="Alvarez Arevalo M."/>
            <person name="Sterndorff E.B."/>
            <person name="Faurdal D."/>
            <person name="Vuksanovic O."/>
            <person name="Mourched A.-S."/>
            <person name="Charusanti P."/>
            <person name="Shaw S."/>
            <person name="Blin K."/>
            <person name="Weber T."/>
        </authorList>
    </citation>
    <scope>NUCLEOTIDE SEQUENCE</scope>
    <source>
        <strain evidence="2">NBC_00093</strain>
    </source>
</reference>
<evidence type="ECO:0000313" key="2">
    <source>
        <dbReference type="EMBL" id="WTT20255.1"/>
    </source>
</evidence>
<protein>
    <submittedName>
        <fullName evidence="2">FxSxx-COOH protein</fullName>
    </submittedName>
</protein>
<organism evidence="2">
    <name type="scientific">Streptomyces sp. NBC_00093</name>
    <dbReference type="NCBI Taxonomy" id="2975649"/>
    <lineage>
        <taxon>Bacteria</taxon>
        <taxon>Bacillati</taxon>
        <taxon>Actinomycetota</taxon>
        <taxon>Actinomycetes</taxon>
        <taxon>Kitasatosporales</taxon>
        <taxon>Streptomycetaceae</taxon>
        <taxon>Streptomyces</taxon>
    </lineage>
</organism>
<gene>
    <name evidence="2" type="primary">fxsA</name>
    <name evidence="2" type="ORF">OHA22_34370</name>
</gene>
<dbReference type="EMBL" id="CP108222">
    <property type="protein sequence ID" value="WTT20255.1"/>
    <property type="molecule type" value="Genomic_DNA"/>
</dbReference>
<feature type="compositionally biased region" description="Low complexity" evidence="1">
    <location>
        <begin position="1"/>
        <end position="11"/>
    </location>
</feature>
<dbReference type="AlphaFoldDB" id="A0AAU2A7D5"/>
<name>A0AAU2A7D5_9ACTN</name>